<feature type="transmembrane region" description="Helical" evidence="11">
    <location>
        <begin position="268"/>
        <end position="291"/>
    </location>
</feature>
<keyword evidence="4 11" id="KW-0812">Transmembrane</keyword>
<feature type="transmembrane region" description="Helical" evidence="11">
    <location>
        <begin position="408"/>
        <end position="426"/>
    </location>
</feature>
<feature type="transmembrane region" description="Helical" evidence="11">
    <location>
        <begin position="118"/>
        <end position="139"/>
    </location>
</feature>
<evidence type="ECO:0000256" key="7">
    <source>
        <dbReference type="ARBA" id="ARBA00023136"/>
    </source>
</evidence>
<proteinExistence type="inferred from homology"/>
<evidence type="ECO:0000256" key="8">
    <source>
        <dbReference type="ARBA" id="ARBA00023315"/>
    </source>
</evidence>
<accession>A0A0D8XLY0</accession>
<evidence type="ECO:0000313" key="12">
    <source>
        <dbReference type="EMBL" id="KJH45653.1"/>
    </source>
</evidence>
<feature type="transmembrane region" description="Helical" evidence="11">
    <location>
        <begin position="91"/>
        <end position="112"/>
    </location>
</feature>
<comment type="similarity">
    <text evidence="2 9">Belongs to the membrane-bound acyltransferase family. Sterol o-acyltransferase subfamily.</text>
</comment>
<protein>
    <recommendedName>
        <fullName evidence="9">O-acyltransferase</fullName>
    </recommendedName>
</protein>
<dbReference type="STRING" id="29172.A0A0D8XLY0"/>
<evidence type="ECO:0000256" key="3">
    <source>
        <dbReference type="ARBA" id="ARBA00022679"/>
    </source>
</evidence>
<keyword evidence="6 11" id="KW-1133">Transmembrane helix</keyword>
<gene>
    <name evidence="12" type="ORF">DICVIV_08303</name>
</gene>
<reference evidence="12 13" key="1">
    <citation type="submission" date="2013-11" db="EMBL/GenBank/DDBJ databases">
        <title>Draft genome of the bovine lungworm Dictyocaulus viviparus.</title>
        <authorList>
            <person name="Mitreva M."/>
        </authorList>
    </citation>
    <scope>NUCLEOTIDE SEQUENCE [LARGE SCALE GENOMIC DNA]</scope>
    <source>
        <strain evidence="12 13">HannoverDv2000</strain>
    </source>
</reference>
<evidence type="ECO:0000256" key="6">
    <source>
        <dbReference type="ARBA" id="ARBA00022989"/>
    </source>
</evidence>
<evidence type="ECO:0000256" key="5">
    <source>
        <dbReference type="ARBA" id="ARBA00022824"/>
    </source>
</evidence>
<feature type="active site" evidence="10">
    <location>
        <position position="367"/>
    </location>
</feature>
<evidence type="ECO:0000256" key="1">
    <source>
        <dbReference type="ARBA" id="ARBA00004477"/>
    </source>
</evidence>
<dbReference type="GO" id="GO:0008374">
    <property type="term" value="F:O-acyltransferase activity"/>
    <property type="evidence" value="ECO:0007669"/>
    <property type="project" value="InterPro"/>
</dbReference>
<dbReference type="InterPro" id="IPR004299">
    <property type="entry name" value="MBOAT_fam"/>
</dbReference>
<keyword evidence="3 9" id="KW-0808">Transferase</keyword>
<dbReference type="AlphaFoldDB" id="A0A0D8XLY0"/>
<organism evidence="12 13">
    <name type="scientific">Dictyocaulus viviparus</name>
    <name type="common">Bovine lungworm</name>
    <dbReference type="NCBI Taxonomy" id="29172"/>
    <lineage>
        <taxon>Eukaryota</taxon>
        <taxon>Metazoa</taxon>
        <taxon>Ecdysozoa</taxon>
        <taxon>Nematoda</taxon>
        <taxon>Chromadorea</taxon>
        <taxon>Rhabditida</taxon>
        <taxon>Rhabditina</taxon>
        <taxon>Rhabditomorpha</taxon>
        <taxon>Strongyloidea</taxon>
        <taxon>Metastrongylidae</taxon>
        <taxon>Dictyocaulus</taxon>
    </lineage>
</organism>
<keyword evidence="8 9" id="KW-0012">Acyltransferase</keyword>
<dbReference type="EMBL" id="KN716395">
    <property type="protein sequence ID" value="KJH45653.1"/>
    <property type="molecule type" value="Genomic_DNA"/>
</dbReference>
<dbReference type="PIRSF" id="PIRSF000439">
    <property type="entry name" value="Oat_ACAT_DAG_ARE"/>
    <property type="match status" value="1"/>
</dbReference>
<reference evidence="13" key="2">
    <citation type="journal article" date="2016" name="Sci. Rep.">
        <title>Dictyocaulus viviparus genome, variome and transcriptome elucidate lungworm biology and support future intervention.</title>
        <authorList>
            <person name="McNulty S.N."/>
            <person name="Strube C."/>
            <person name="Rosa B.A."/>
            <person name="Martin J.C."/>
            <person name="Tyagi R."/>
            <person name="Choi Y.J."/>
            <person name="Wang Q."/>
            <person name="Hallsworth Pepin K."/>
            <person name="Zhang X."/>
            <person name="Ozersky P."/>
            <person name="Wilson R.K."/>
            <person name="Sternberg P.W."/>
            <person name="Gasser R.B."/>
            <person name="Mitreva M."/>
        </authorList>
    </citation>
    <scope>NUCLEOTIDE SEQUENCE [LARGE SCALE GENOMIC DNA]</scope>
    <source>
        <strain evidence="13">HannoverDv2000</strain>
    </source>
</reference>
<sequence>MEDEQSTHENVKMSRDPRKMNFKEKKFEVRESLLTTLFKETELNVIYNLFAAVFILYFLRAIIDDIFTHGIPFHHFWLIAWNFEHFPATMFVWLLMFLSTFIPFIVFKLWAFTPSKTSNIHVLPILIGYVLYLIAFFYFPLKFLFFRQLNCACSFIITCETTRIAMKLHSFIRENVKRAISIKTNNEVVQSKTPPQWPTVEQYLYFMFCPSFIYRDEYPRSNSRCFKKAAIHFFHCFILIEFVNLQYTQHVFPWMNTLDYPSLSVTKIILSLFAGILPGMLCLICLFYGLLHSWLNGFAELMRFGDRQFYLNWWNADNMAEYYRNWNLVVYDWLYAYVYRDVSKLIGGRHGLQIAQIGVFFLSAAFHEYWFGVALRVFYPVMFTLYFVFGGIFFFISRFIKNKSVWNTAMWFNLLIGTGMFMAFYGQEWYARRRCAPHSNPIVDFFLPRHWTCRRS</sequence>
<feature type="transmembrane region" description="Helical" evidence="11">
    <location>
        <begin position="45"/>
        <end position="63"/>
    </location>
</feature>
<dbReference type="GO" id="GO:0008203">
    <property type="term" value="P:cholesterol metabolic process"/>
    <property type="evidence" value="ECO:0007669"/>
    <property type="project" value="TreeGrafter"/>
</dbReference>
<feature type="transmembrane region" description="Helical" evidence="11">
    <location>
        <begin position="354"/>
        <end position="371"/>
    </location>
</feature>
<dbReference type="InterPro" id="IPR014371">
    <property type="entry name" value="Oat_ACAT_DAG_ARE"/>
</dbReference>
<dbReference type="GO" id="GO:0005789">
    <property type="term" value="C:endoplasmic reticulum membrane"/>
    <property type="evidence" value="ECO:0007669"/>
    <property type="project" value="UniProtKB-SubCell"/>
</dbReference>
<evidence type="ECO:0000256" key="2">
    <source>
        <dbReference type="ARBA" id="ARBA00009010"/>
    </source>
</evidence>
<evidence type="ECO:0000256" key="4">
    <source>
        <dbReference type="ARBA" id="ARBA00022692"/>
    </source>
</evidence>
<name>A0A0D8XLY0_DICVI</name>
<keyword evidence="5 9" id="KW-0256">Endoplasmic reticulum</keyword>
<evidence type="ECO:0000313" key="13">
    <source>
        <dbReference type="Proteomes" id="UP000053766"/>
    </source>
</evidence>
<dbReference type="Proteomes" id="UP000053766">
    <property type="component" value="Unassembled WGS sequence"/>
</dbReference>
<dbReference type="OrthoDB" id="10039049at2759"/>
<evidence type="ECO:0000256" key="11">
    <source>
        <dbReference type="SAM" id="Phobius"/>
    </source>
</evidence>
<feature type="transmembrane region" description="Helical" evidence="11">
    <location>
        <begin position="377"/>
        <end position="396"/>
    </location>
</feature>
<evidence type="ECO:0000256" key="10">
    <source>
        <dbReference type="PIRSR" id="PIRSR000439-1"/>
    </source>
</evidence>
<comment type="subcellular location">
    <subcellularLocation>
        <location evidence="1 9">Endoplasmic reticulum membrane</location>
        <topology evidence="1 9">Multi-pass membrane protein</topology>
    </subcellularLocation>
</comment>
<dbReference type="PANTHER" id="PTHR10408:SF8">
    <property type="entry name" value="O-ACYLTRANSFERASE"/>
    <property type="match status" value="1"/>
</dbReference>
<dbReference type="Pfam" id="PF03062">
    <property type="entry name" value="MBOAT"/>
    <property type="match status" value="1"/>
</dbReference>
<keyword evidence="13" id="KW-1185">Reference proteome</keyword>
<evidence type="ECO:0000256" key="9">
    <source>
        <dbReference type="PIRNR" id="PIRNR000439"/>
    </source>
</evidence>
<keyword evidence="7 9" id="KW-0472">Membrane</keyword>
<feature type="transmembrane region" description="Helical" evidence="11">
    <location>
        <begin position="229"/>
        <end position="248"/>
    </location>
</feature>
<dbReference type="PANTHER" id="PTHR10408">
    <property type="entry name" value="STEROL O-ACYLTRANSFERASE"/>
    <property type="match status" value="1"/>
</dbReference>